<evidence type="ECO:0000256" key="10">
    <source>
        <dbReference type="ARBA" id="ARBA00022840"/>
    </source>
</evidence>
<comment type="similarity">
    <text evidence="18">Belongs to the protein kinase superfamily. Ser/Thr protein kinase family.</text>
</comment>
<dbReference type="Gene3D" id="3.30.200.20">
    <property type="entry name" value="Phosphorylase Kinase, domain 1"/>
    <property type="match status" value="1"/>
</dbReference>
<evidence type="ECO:0000256" key="2">
    <source>
        <dbReference type="ARBA" id="ARBA00022475"/>
    </source>
</evidence>
<evidence type="ECO:0000259" key="22">
    <source>
        <dbReference type="PROSITE" id="PS50948"/>
    </source>
</evidence>
<evidence type="ECO:0000256" key="15">
    <source>
        <dbReference type="ARBA" id="ARBA00023180"/>
    </source>
</evidence>
<dbReference type="InterPro" id="IPR008271">
    <property type="entry name" value="Ser/Thr_kinase_AS"/>
</dbReference>
<evidence type="ECO:0000256" key="9">
    <source>
        <dbReference type="ARBA" id="ARBA00022777"/>
    </source>
</evidence>
<name>A0AAW2QVL5_9LAMI</name>
<keyword evidence="14 23" id="KW-0675">Receptor</keyword>
<dbReference type="SUPFAM" id="SSF56112">
    <property type="entry name" value="Protein kinase-like (PK-like)"/>
    <property type="match status" value="1"/>
</dbReference>
<dbReference type="PROSITE" id="PS50948">
    <property type="entry name" value="PAN"/>
    <property type="match status" value="1"/>
</dbReference>
<dbReference type="PROSITE" id="PS00108">
    <property type="entry name" value="PROTEIN_KINASE_ST"/>
    <property type="match status" value="1"/>
</dbReference>
<dbReference type="CDD" id="cd00028">
    <property type="entry name" value="B_lectin"/>
    <property type="match status" value="1"/>
</dbReference>
<evidence type="ECO:0000259" key="20">
    <source>
        <dbReference type="PROSITE" id="PS50011"/>
    </source>
</evidence>
<keyword evidence="4 18" id="KW-0808">Transferase</keyword>
<evidence type="ECO:0000256" key="17">
    <source>
        <dbReference type="ARBA" id="ARBA00048679"/>
    </source>
</evidence>
<dbReference type="Pfam" id="PF08276">
    <property type="entry name" value="PAN_2"/>
    <property type="match status" value="1"/>
</dbReference>
<evidence type="ECO:0000256" key="11">
    <source>
        <dbReference type="ARBA" id="ARBA00022989"/>
    </source>
</evidence>
<keyword evidence="15" id="KW-0325">Glycoprotein</keyword>
<evidence type="ECO:0000256" key="13">
    <source>
        <dbReference type="ARBA" id="ARBA00023157"/>
    </source>
</evidence>
<dbReference type="FunFam" id="2.90.10.10:FF:000002">
    <property type="entry name" value="Serine/threonine-protein kinase"/>
    <property type="match status" value="1"/>
</dbReference>
<organism evidence="23">
    <name type="scientific">Sesamum calycinum</name>
    <dbReference type="NCBI Taxonomy" id="2727403"/>
    <lineage>
        <taxon>Eukaryota</taxon>
        <taxon>Viridiplantae</taxon>
        <taxon>Streptophyta</taxon>
        <taxon>Embryophyta</taxon>
        <taxon>Tracheophyta</taxon>
        <taxon>Spermatophyta</taxon>
        <taxon>Magnoliopsida</taxon>
        <taxon>eudicotyledons</taxon>
        <taxon>Gunneridae</taxon>
        <taxon>Pentapetalae</taxon>
        <taxon>asterids</taxon>
        <taxon>lamiids</taxon>
        <taxon>Lamiales</taxon>
        <taxon>Pedaliaceae</taxon>
        <taxon>Sesamum</taxon>
    </lineage>
</organism>
<dbReference type="SMART" id="SM00108">
    <property type="entry name" value="B_lectin"/>
    <property type="match status" value="1"/>
</dbReference>
<gene>
    <name evidence="23" type="ORF">Scaly_0877100</name>
</gene>
<dbReference type="GO" id="GO:0048544">
    <property type="term" value="P:recognition of pollen"/>
    <property type="evidence" value="ECO:0007669"/>
    <property type="project" value="InterPro"/>
</dbReference>
<evidence type="ECO:0000259" key="21">
    <source>
        <dbReference type="PROSITE" id="PS50927"/>
    </source>
</evidence>
<proteinExistence type="inferred from homology"/>
<keyword evidence="11" id="KW-1133">Transmembrane helix</keyword>
<keyword evidence="13" id="KW-1015">Disulfide bond</keyword>
<dbReference type="SMART" id="SM00473">
    <property type="entry name" value="PAN_AP"/>
    <property type="match status" value="1"/>
</dbReference>
<evidence type="ECO:0000256" key="12">
    <source>
        <dbReference type="ARBA" id="ARBA00023136"/>
    </source>
</evidence>
<keyword evidence="3 18" id="KW-0723">Serine/threonine-protein kinase</keyword>
<sequence length="769" mass="84675">MWERTKHTNNLICVLLCFLSGNPCLSIGGDTLSRGQSLSGTQTLISKDGIFELGFFTPGSNSSQNTYLGIWYKDFPERTTVWVANREAPLGQGSALEISQNGNLVLMSHDSDAVWSTNLMSTLPDAVEAVLLDSGNLILRDGLSPSTVFWQSFDHPTDTWLPGASLGLDKITGRAQRLVSWKNADDPSPGMFSVEMSQDKVLEFFLQWNMSMTYWRSGAWNGNAVLSMFVINELGNFEQLTSLRSHLSWSPTYVLPKNQSDIVAFCGSFGVFAGSTSNPCTCLHGFTQTRPNDWSAGCSRTTLVQCGNSNSTQGEKYGFLDVPDTTLPANPTAHPARNSRGCELACRQSCSCTAYAFNGSGCYVWEGDLFDIRNVSSNQDNKQYLYIKLTDSDLPVNKEEKKESGEDLLSFDFNSSVEPNSNGTVLRHRNHTDFDLPMFSYASVCAATDNFSPENKLGEGGFGPVYKGKLLNGQEIALKRLSKKSGQGVEEFRNEILLIAKLQHRNLVRLLGCCIDPDESILIYEYMPNKSLDFYLFGSDKEVILDWTTRTRIVEGIAQGLLYLHEYSRVRIIHRDLKASNILLDEEMNPKISDFGMARIFGGNDSCTYTKRIVGTFGYMAPEYALQGLFSIKSDVFSFGVLVLEIVSGKRNTGFYLTDTLNLLGHAWELWVSGRGVELMDPAVGCSPASAALRYINVGLLCVQENPNDRPNMSAVISMLSSTELGTPLPAPKQPAFSTTTAVSLASVVNISAGKYSVNDLTVSALQPR</sequence>
<dbReference type="AlphaFoldDB" id="A0AAW2QVL5"/>
<dbReference type="PIRSF" id="PIRSF000641">
    <property type="entry name" value="SRK"/>
    <property type="match status" value="1"/>
</dbReference>
<evidence type="ECO:0000256" key="8">
    <source>
        <dbReference type="ARBA" id="ARBA00022741"/>
    </source>
</evidence>
<evidence type="ECO:0000256" key="6">
    <source>
        <dbReference type="ARBA" id="ARBA00022729"/>
    </source>
</evidence>
<dbReference type="CDD" id="cd14066">
    <property type="entry name" value="STKc_IRAK"/>
    <property type="match status" value="1"/>
</dbReference>
<dbReference type="EC" id="2.7.11.1" evidence="18"/>
<dbReference type="FunFam" id="1.10.510.10:FF:000060">
    <property type="entry name" value="G-type lectin S-receptor-like serine/threonine-protein kinase"/>
    <property type="match status" value="1"/>
</dbReference>
<keyword evidence="9 18" id="KW-0418">Kinase</keyword>
<dbReference type="Pfam" id="PF01453">
    <property type="entry name" value="B_lectin"/>
    <property type="match status" value="1"/>
</dbReference>
<keyword evidence="10 18" id="KW-0067">ATP-binding</keyword>
<evidence type="ECO:0000256" key="4">
    <source>
        <dbReference type="ARBA" id="ARBA00022679"/>
    </source>
</evidence>
<keyword evidence="6 19" id="KW-0732">Signal</keyword>
<evidence type="ECO:0000256" key="18">
    <source>
        <dbReference type="PIRNR" id="PIRNR000641"/>
    </source>
</evidence>
<dbReference type="InterPro" id="IPR001245">
    <property type="entry name" value="Ser-Thr/Tyr_kinase_cat_dom"/>
</dbReference>
<dbReference type="CDD" id="cd01098">
    <property type="entry name" value="PAN_AP_plant"/>
    <property type="match status" value="1"/>
</dbReference>
<evidence type="ECO:0000256" key="3">
    <source>
        <dbReference type="ARBA" id="ARBA00022527"/>
    </source>
</evidence>
<accession>A0AAW2QVL5</accession>
<reference evidence="23" key="2">
    <citation type="journal article" date="2024" name="Plant">
        <title>Genomic evolution and insights into agronomic trait innovations of Sesamum species.</title>
        <authorList>
            <person name="Miao H."/>
            <person name="Wang L."/>
            <person name="Qu L."/>
            <person name="Liu H."/>
            <person name="Sun Y."/>
            <person name="Le M."/>
            <person name="Wang Q."/>
            <person name="Wei S."/>
            <person name="Zheng Y."/>
            <person name="Lin W."/>
            <person name="Duan Y."/>
            <person name="Cao H."/>
            <person name="Xiong S."/>
            <person name="Wang X."/>
            <person name="Wei L."/>
            <person name="Li C."/>
            <person name="Ma Q."/>
            <person name="Ju M."/>
            <person name="Zhao R."/>
            <person name="Li G."/>
            <person name="Mu C."/>
            <person name="Tian Q."/>
            <person name="Mei H."/>
            <person name="Zhang T."/>
            <person name="Gao T."/>
            <person name="Zhang H."/>
        </authorList>
    </citation>
    <scope>NUCLEOTIDE SEQUENCE</scope>
    <source>
        <strain evidence="23">KEN8</strain>
    </source>
</reference>
<dbReference type="Gene3D" id="2.90.10.10">
    <property type="entry name" value="Bulb-type lectin domain"/>
    <property type="match status" value="1"/>
</dbReference>
<dbReference type="FunFam" id="3.30.200.20:FF:000330">
    <property type="entry name" value="G-type lectin S-receptor-like serine/threonine-protein kinase At4g03230"/>
    <property type="match status" value="1"/>
</dbReference>
<dbReference type="Pfam" id="PF07714">
    <property type="entry name" value="PK_Tyr_Ser-Thr"/>
    <property type="match status" value="1"/>
</dbReference>
<evidence type="ECO:0000256" key="16">
    <source>
        <dbReference type="ARBA" id="ARBA00047899"/>
    </source>
</evidence>
<dbReference type="InterPro" id="IPR001480">
    <property type="entry name" value="Bulb-type_lectin_dom"/>
</dbReference>
<feature type="chain" id="PRO_5043811382" description="Receptor-like serine/threonine-protein kinase" evidence="19">
    <location>
        <begin position="27"/>
        <end position="769"/>
    </location>
</feature>
<dbReference type="SMART" id="SM00220">
    <property type="entry name" value="S_TKc"/>
    <property type="match status" value="1"/>
</dbReference>
<dbReference type="InterPro" id="IPR003609">
    <property type="entry name" value="Pan_app"/>
</dbReference>
<dbReference type="GO" id="GO:0005886">
    <property type="term" value="C:plasma membrane"/>
    <property type="evidence" value="ECO:0007669"/>
    <property type="project" value="UniProtKB-SubCell"/>
</dbReference>
<dbReference type="InterPro" id="IPR000719">
    <property type="entry name" value="Prot_kinase_dom"/>
</dbReference>
<feature type="domain" description="Protein kinase" evidence="20">
    <location>
        <begin position="451"/>
        <end position="737"/>
    </location>
</feature>
<dbReference type="Pfam" id="PF00954">
    <property type="entry name" value="S_locus_glycop"/>
    <property type="match status" value="1"/>
</dbReference>
<evidence type="ECO:0000256" key="7">
    <source>
        <dbReference type="ARBA" id="ARBA00022734"/>
    </source>
</evidence>
<evidence type="ECO:0000313" key="23">
    <source>
        <dbReference type="EMBL" id="KAL0371955.1"/>
    </source>
</evidence>
<dbReference type="GO" id="GO:0004674">
    <property type="term" value="F:protein serine/threonine kinase activity"/>
    <property type="evidence" value="ECO:0007669"/>
    <property type="project" value="UniProtKB-KW"/>
</dbReference>
<dbReference type="PANTHER" id="PTHR27002:SF812">
    <property type="entry name" value="RECEPTOR-LIKE SERINE_THREONINE-PROTEIN KINASE"/>
    <property type="match status" value="1"/>
</dbReference>
<protein>
    <recommendedName>
        <fullName evidence="18">Receptor-like serine/threonine-protein kinase</fullName>
        <ecNumber evidence="18">2.7.11.1</ecNumber>
    </recommendedName>
</protein>
<feature type="domain" description="Apple" evidence="22">
    <location>
        <begin position="306"/>
        <end position="390"/>
    </location>
</feature>
<dbReference type="PANTHER" id="PTHR27002">
    <property type="entry name" value="RECEPTOR-LIKE SERINE/THREONINE-PROTEIN KINASE SD1-8"/>
    <property type="match status" value="1"/>
</dbReference>
<keyword evidence="2" id="KW-1003">Cell membrane</keyword>
<evidence type="ECO:0000256" key="1">
    <source>
        <dbReference type="ARBA" id="ARBA00004251"/>
    </source>
</evidence>
<evidence type="ECO:0000256" key="5">
    <source>
        <dbReference type="ARBA" id="ARBA00022692"/>
    </source>
</evidence>
<comment type="caution">
    <text evidence="23">The sequence shown here is derived from an EMBL/GenBank/DDBJ whole genome shotgun (WGS) entry which is preliminary data.</text>
</comment>
<dbReference type="GO" id="GO:0030246">
    <property type="term" value="F:carbohydrate binding"/>
    <property type="evidence" value="ECO:0007669"/>
    <property type="project" value="UniProtKB-KW"/>
</dbReference>
<dbReference type="InterPro" id="IPR000858">
    <property type="entry name" value="S_locus_glycoprot_dom"/>
</dbReference>
<evidence type="ECO:0000256" key="14">
    <source>
        <dbReference type="ARBA" id="ARBA00023170"/>
    </source>
</evidence>
<keyword evidence="12" id="KW-0472">Membrane</keyword>
<keyword evidence="5" id="KW-0812">Transmembrane</keyword>
<feature type="signal peptide" evidence="19">
    <location>
        <begin position="1"/>
        <end position="26"/>
    </location>
</feature>
<dbReference type="InterPro" id="IPR011009">
    <property type="entry name" value="Kinase-like_dom_sf"/>
</dbReference>
<dbReference type="GO" id="GO:0005524">
    <property type="term" value="F:ATP binding"/>
    <property type="evidence" value="ECO:0007669"/>
    <property type="project" value="UniProtKB-KW"/>
</dbReference>
<feature type="domain" description="Bulb-type lectin" evidence="21">
    <location>
        <begin position="29"/>
        <end position="152"/>
    </location>
</feature>
<dbReference type="EMBL" id="JACGWM010000005">
    <property type="protein sequence ID" value="KAL0371955.1"/>
    <property type="molecule type" value="Genomic_DNA"/>
</dbReference>
<comment type="catalytic activity">
    <reaction evidence="17 18">
        <text>L-seryl-[protein] + ATP = O-phospho-L-seryl-[protein] + ADP + H(+)</text>
        <dbReference type="Rhea" id="RHEA:17989"/>
        <dbReference type="Rhea" id="RHEA-COMP:9863"/>
        <dbReference type="Rhea" id="RHEA-COMP:11604"/>
        <dbReference type="ChEBI" id="CHEBI:15378"/>
        <dbReference type="ChEBI" id="CHEBI:29999"/>
        <dbReference type="ChEBI" id="CHEBI:30616"/>
        <dbReference type="ChEBI" id="CHEBI:83421"/>
        <dbReference type="ChEBI" id="CHEBI:456216"/>
        <dbReference type="EC" id="2.7.11.1"/>
    </reaction>
</comment>
<evidence type="ECO:0000256" key="19">
    <source>
        <dbReference type="SAM" id="SignalP"/>
    </source>
</evidence>
<dbReference type="Gene3D" id="1.10.510.10">
    <property type="entry name" value="Transferase(Phosphotransferase) domain 1"/>
    <property type="match status" value="1"/>
</dbReference>
<dbReference type="InterPro" id="IPR024171">
    <property type="entry name" value="SRK-like_kinase"/>
</dbReference>
<reference evidence="23" key="1">
    <citation type="submission" date="2020-06" db="EMBL/GenBank/DDBJ databases">
        <authorList>
            <person name="Li T."/>
            <person name="Hu X."/>
            <person name="Zhang T."/>
            <person name="Song X."/>
            <person name="Zhang H."/>
            <person name="Dai N."/>
            <person name="Sheng W."/>
            <person name="Hou X."/>
            <person name="Wei L."/>
        </authorList>
    </citation>
    <scope>NUCLEOTIDE SEQUENCE</scope>
    <source>
        <strain evidence="23">KEN8</strain>
        <tissue evidence="23">Leaf</tissue>
    </source>
</reference>
<comment type="subcellular location">
    <subcellularLocation>
        <location evidence="1">Cell membrane</location>
        <topology evidence="1">Single-pass type I membrane protein</topology>
    </subcellularLocation>
</comment>
<keyword evidence="7" id="KW-0430">Lectin</keyword>
<keyword evidence="8 18" id="KW-0547">Nucleotide-binding</keyword>
<dbReference type="PROSITE" id="PS50011">
    <property type="entry name" value="PROTEIN_KINASE_DOM"/>
    <property type="match status" value="1"/>
</dbReference>
<dbReference type="SUPFAM" id="SSF51110">
    <property type="entry name" value="alpha-D-mannose-specific plant lectins"/>
    <property type="match status" value="1"/>
</dbReference>
<dbReference type="InterPro" id="IPR036426">
    <property type="entry name" value="Bulb-type_lectin_dom_sf"/>
</dbReference>
<dbReference type="PROSITE" id="PS50927">
    <property type="entry name" value="BULB_LECTIN"/>
    <property type="match status" value="1"/>
</dbReference>
<comment type="catalytic activity">
    <reaction evidence="16 18">
        <text>L-threonyl-[protein] + ATP = O-phospho-L-threonyl-[protein] + ADP + H(+)</text>
        <dbReference type="Rhea" id="RHEA:46608"/>
        <dbReference type="Rhea" id="RHEA-COMP:11060"/>
        <dbReference type="Rhea" id="RHEA-COMP:11605"/>
        <dbReference type="ChEBI" id="CHEBI:15378"/>
        <dbReference type="ChEBI" id="CHEBI:30013"/>
        <dbReference type="ChEBI" id="CHEBI:30616"/>
        <dbReference type="ChEBI" id="CHEBI:61977"/>
        <dbReference type="ChEBI" id="CHEBI:456216"/>
        <dbReference type="EC" id="2.7.11.1"/>
    </reaction>
</comment>